<organism evidence="3 4">
    <name type="scientific">Marinobacter salexigens</name>
    <dbReference type="NCBI Taxonomy" id="1925763"/>
    <lineage>
        <taxon>Bacteria</taxon>
        <taxon>Pseudomonadati</taxon>
        <taxon>Pseudomonadota</taxon>
        <taxon>Gammaproteobacteria</taxon>
        <taxon>Pseudomonadales</taxon>
        <taxon>Marinobacteraceae</taxon>
        <taxon>Marinobacter</taxon>
    </lineage>
</organism>
<evidence type="ECO:0000259" key="2">
    <source>
        <dbReference type="PROSITE" id="PS50887"/>
    </source>
</evidence>
<dbReference type="PANTHER" id="PTHR45138">
    <property type="entry name" value="REGULATORY COMPONENTS OF SENSORY TRANSDUCTION SYSTEM"/>
    <property type="match status" value="1"/>
</dbReference>
<dbReference type="NCBIfam" id="TIGR00254">
    <property type="entry name" value="GGDEF"/>
    <property type="match status" value="1"/>
</dbReference>
<proteinExistence type="predicted"/>
<dbReference type="Pfam" id="PF00990">
    <property type="entry name" value="GGDEF"/>
    <property type="match status" value="1"/>
</dbReference>
<name>A0ABS6A848_9GAMM</name>
<evidence type="ECO:0000313" key="3">
    <source>
        <dbReference type="EMBL" id="MBU2873004.1"/>
    </source>
</evidence>
<comment type="caution">
    <text evidence="3">The sequence shown here is derived from an EMBL/GenBank/DDBJ whole genome shotgun (WGS) entry which is preliminary data.</text>
</comment>
<keyword evidence="4" id="KW-1185">Reference proteome</keyword>
<dbReference type="InterPro" id="IPR000160">
    <property type="entry name" value="GGDEF_dom"/>
</dbReference>
<evidence type="ECO:0000256" key="1">
    <source>
        <dbReference type="ARBA" id="ARBA00012528"/>
    </source>
</evidence>
<dbReference type="PROSITE" id="PS50887">
    <property type="entry name" value="GGDEF"/>
    <property type="match status" value="1"/>
</dbReference>
<dbReference type="CDD" id="cd01949">
    <property type="entry name" value="GGDEF"/>
    <property type="match status" value="1"/>
</dbReference>
<accession>A0ABS6A848</accession>
<dbReference type="EC" id="2.7.7.65" evidence="1"/>
<reference evidence="3 4" key="1">
    <citation type="submission" date="2021-05" db="EMBL/GenBank/DDBJ databases">
        <title>Draft genomes of bacteria isolated from model marine particles.</title>
        <authorList>
            <person name="Datta M.S."/>
            <person name="Schwartzman J.A."/>
            <person name="Enke T.N."/>
            <person name="Saavedra J."/>
            <person name="Cermak N."/>
            <person name="Cordero O.X."/>
        </authorList>
    </citation>
    <scope>NUCLEOTIDE SEQUENCE [LARGE SCALE GENOMIC DNA]</scope>
    <source>
        <strain evidence="3 4">D2M19</strain>
    </source>
</reference>
<dbReference type="PANTHER" id="PTHR45138:SF9">
    <property type="entry name" value="DIGUANYLATE CYCLASE DGCM-RELATED"/>
    <property type="match status" value="1"/>
</dbReference>
<protein>
    <recommendedName>
        <fullName evidence="1">diguanylate cyclase</fullName>
        <ecNumber evidence="1">2.7.7.65</ecNumber>
    </recommendedName>
</protein>
<dbReference type="EMBL" id="JAHKPV010000001">
    <property type="protein sequence ID" value="MBU2873004.1"/>
    <property type="molecule type" value="Genomic_DNA"/>
</dbReference>
<dbReference type="InterPro" id="IPR050469">
    <property type="entry name" value="Diguanylate_Cyclase"/>
</dbReference>
<dbReference type="RefSeq" id="WP_216006865.1">
    <property type="nucleotide sequence ID" value="NZ_JAHKPV010000001.1"/>
</dbReference>
<gene>
    <name evidence="3" type="ORF">KO508_03200</name>
</gene>
<evidence type="ECO:0000313" key="4">
    <source>
        <dbReference type="Proteomes" id="UP000753376"/>
    </source>
</evidence>
<feature type="domain" description="GGDEF" evidence="2">
    <location>
        <begin position="174"/>
        <end position="305"/>
    </location>
</feature>
<dbReference type="SMART" id="SM00267">
    <property type="entry name" value="GGDEF"/>
    <property type="match status" value="1"/>
</dbReference>
<sequence length="305" mass="34543">MNTLTINIEQMAAVLDTLPDPVFILSRSGKYVAVYGGRDERYYHSGSGLVGLYIADVVKAEKADWFLEQIDCALKTGKLVIKEYELSSRDVKGVPDDNGPVAPIWFEARIQALDFLIDDEAAVLWVASNISERHDLEIKLREFSDTDQLTGLFNRRRLERDLALYYETFERYSLPTSILMLDLDHLKTVNDTLGHHAGDEMIREVADVFRTELRKTDTASRFGGDEFVIVLPNTEQKQAVQFAERLCECVRRKLQRFSANGVAVTVSLGVTVTMPEDRSFEATLKRADKALYEAKKRGRNQVVAV</sequence>
<dbReference type="Proteomes" id="UP000753376">
    <property type="component" value="Unassembled WGS sequence"/>
</dbReference>